<evidence type="ECO:0000256" key="1">
    <source>
        <dbReference type="ARBA" id="ARBA00006484"/>
    </source>
</evidence>
<dbReference type="SMART" id="SM00822">
    <property type="entry name" value="PKS_KR"/>
    <property type="match status" value="1"/>
</dbReference>
<dbReference type="PANTHER" id="PTHR43490:SF99">
    <property type="entry name" value="SHORT-CHAIN DEHYDROGENASE_REDUCTASE"/>
    <property type="match status" value="1"/>
</dbReference>
<comment type="caution">
    <text evidence="6">The sequence shown here is derived from an EMBL/GenBank/DDBJ whole genome shotgun (WGS) entry which is preliminary data.</text>
</comment>
<dbReference type="Pfam" id="PF00106">
    <property type="entry name" value="adh_short"/>
    <property type="match status" value="1"/>
</dbReference>
<dbReference type="PRINTS" id="PR00081">
    <property type="entry name" value="GDHRDH"/>
</dbReference>
<evidence type="ECO:0000313" key="6">
    <source>
        <dbReference type="EMBL" id="OON40323.1"/>
    </source>
</evidence>
<reference evidence="6 7" key="1">
    <citation type="submission" date="2016-12" db="EMBL/GenBank/DDBJ databases">
        <title>Izhakiella australiana sp. nov. of genus Izhakiella isolated from Australian desert.</title>
        <authorList>
            <person name="Ji M."/>
        </authorList>
    </citation>
    <scope>NUCLEOTIDE SEQUENCE [LARGE SCALE GENOMIC DNA]</scope>
    <source>
        <strain evidence="6 7">D4N98</strain>
    </source>
</reference>
<dbReference type="Gene3D" id="3.40.50.720">
    <property type="entry name" value="NAD(P)-binding Rossmann-like Domain"/>
    <property type="match status" value="1"/>
</dbReference>
<dbReference type="CDD" id="cd05324">
    <property type="entry name" value="carb_red_PTCR-like_SDR_c"/>
    <property type="match status" value="1"/>
</dbReference>
<dbReference type="RefSeq" id="WP_078002132.1">
    <property type="nucleotide sequence ID" value="NZ_MRUL01000004.1"/>
</dbReference>
<dbReference type="STRING" id="1926881.BTJ39_07845"/>
<name>A0A1S8YNV7_9GAMM</name>
<evidence type="ECO:0000259" key="5">
    <source>
        <dbReference type="SMART" id="SM00822"/>
    </source>
</evidence>
<dbReference type="EMBL" id="MRUL01000004">
    <property type="protein sequence ID" value="OON40323.1"/>
    <property type="molecule type" value="Genomic_DNA"/>
</dbReference>
<dbReference type="GO" id="GO:0016616">
    <property type="term" value="F:oxidoreductase activity, acting on the CH-OH group of donors, NAD or NADP as acceptor"/>
    <property type="evidence" value="ECO:0007669"/>
    <property type="project" value="InterPro"/>
</dbReference>
<evidence type="ECO:0000256" key="4">
    <source>
        <dbReference type="RuleBase" id="RU000363"/>
    </source>
</evidence>
<evidence type="ECO:0000256" key="3">
    <source>
        <dbReference type="ARBA" id="ARBA00023002"/>
    </source>
</evidence>
<dbReference type="InterPro" id="IPR045313">
    <property type="entry name" value="CBR1-like"/>
</dbReference>
<dbReference type="AlphaFoldDB" id="A0A1S8YNV7"/>
<comment type="similarity">
    <text evidence="1 4">Belongs to the short-chain dehydrogenases/reductases (SDR) family.</text>
</comment>
<dbReference type="InterPro" id="IPR002347">
    <property type="entry name" value="SDR_fam"/>
</dbReference>
<keyword evidence="7" id="KW-1185">Reference proteome</keyword>
<dbReference type="InterPro" id="IPR057326">
    <property type="entry name" value="KR_dom"/>
</dbReference>
<dbReference type="OrthoDB" id="109589at2"/>
<dbReference type="InterPro" id="IPR020904">
    <property type="entry name" value="Sc_DH/Rdtase_CS"/>
</dbReference>
<proteinExistence type="inferred from homology"/>
<dbReference type="PRINTS" id="PR00080">
    <property type="entry name" value="SDRFAMILY"/>
</dbReference>
<dbReference type="InterPro" id="IPR036291">
    <property type="entry name" value="NAD(P)-bd_dom_sf"/>
</dbReference>
<protein>
    <submittedName>
        <fullName evidence="6">Short-chain dehydrogenase</fullName>
    </submittedName>
</protein>
<gene>
    <name evidence="6" type="ORF">BTJ39_07845</name>
</gene>
<evidence type="ECO:0000256" key="2">
    <source>
        <dbReference type="ARBA" id="ARBA00022857"/>
    </source>
</evidence>
<dbReference type="Proteomes" id="UP000190667">
    <property type="component" value="Unassembled WGS sequence"/>
</dbReference>
<evidence type="ECO:0000313" key="7">
    <source>
        <dbReference type="Proteomes" id="UP000190667"/>
    </source>
</evidence>
<keyword evidence="2" id="KW-0521">NADP</keyword>
<dbReference type="SUPFAM" id="SSF51735">
    <property type="entry name" value="NAD(P)-binding Rossmann-fold domains"/>
    <property type="match status" value="1"/>
</dbReference>
<accession>A0A1S8YNV7</accession>
<sequence>MVSSIRIALVTGANKGIGLEIARQLAQAGTVVIIGARDAGRGKSALEKLLSEGINVQVVALDITDKHSIAAAVETITREYGRLDILVNNAGIVDAKDGPPDVASPDAVRRILETNFIGTLALTQAMLPLLHKSPAANIVNLSSSLGSLMLNGDPDSPYYSARLLGYNASKAALNMLTVQLAEQLRGSAIKVHSVSPGYVKTDLTGHSGTMTVEEGAKLPVQFALAAGDGVSGSFVGPDGPAPW</sequence>
<feature type="domain" description="Ketoreductase" evidence="5">
    <location>
        <begin position="6"/>
        <end position="195"/>
    </location>
</feature>
<dbReference type="PROSITE" id="PS00061">
    <property type="entry name" value="ADH_SHORT"/>
    <property type="match status" value="1"/>
</dbReference>
<organism evidence="6 7">
    <name type="scientific">Izhakiella australiensis</name>
    <dbReference type="NCBI Taxonomy" id="1926881"/>
    <lineage>
        <taxon>Bacteria</taxon>
        <taxon>Pseudomonadati</taxon>
        <taxon>Pseudomonadota</taxon>
        <taxon>Gammaproteobacteria</taxon>
        <taxon>Enterobacterales</taxon>
        <taxon>Erwiniaceae</taxon>
        <taxon>Izhakiella</taxon>
    </lineage>
</organism>
<dbReference type="PANTHER" id="PTHR43490">
    <property type="entry name" value="(+)-NEOMENTHOL DEHYDROGENASE"/>
    <property type="match status" value="1"/>
</dbReference>
<keyword evidence="3" id="KW-0560">Oxidoreductase</keyword>